<dbReference type="Pfam" id="PF12833">
    <property type="entry name" value="HTH_18"/>
    <property type="match status" value="1"/>
</dbReference>
<evidence type="ECO:0000256" key="4">
    <source>
        <dbReference type="SAM" id="Phobius"/>
    </source>
</evidence>
<reference evidence="6" key="1">
    <citation type="journal article" date="2015" name="Genom Data">
        <title>Draft genome sequences of Phytophthora kernoviae and Phytophthora ramorum lineage EU2 from Scotland.</title>
        <authorList>
            <person name="Sambles C."/>
            <person name="Schlenzig A."/>
            <person name="O'Neill P."/>
            <person name="Grant M."/>
            <person name="Studholme D.J."/>
        </authorList>
    </citation>
    <scope>NUCLEOTIDE SEQUENCE</scope>
    <source>
        <strain evidence="6">00238/432</strain>
    </source>
</reference>
<keyword evidence="4" id="KW-1133">Transmembrane helix</keyword>
<dbReference type="InterPro" id="IPR018062">
    <property type="entry name" value="HTH_AraC-typ_CS"/>
</dbReference>
<comment type="caution">
    <text evidence="6">The sequence shown here is derived from an EMBL/GenBank/DDBJ whole genome shotgun (WGS) entry which is preliminary data.</text>
</comment>
<dbReference type="PROSITE" id="PS00041">
    <property type="entry name" value="HTH_ARAC_FAMILY_1"/>
    <property type="match status" value="1"/>
</dbReference>
<feature type="domain" description="HTH araC/xylS-type" evidence="5">
    <location>
        <begin position="1088"/>
        <end position="1187"/>
    </location>
</feature>
<dbReference type="SMART" id="SM00342">
    <property type="entry name" value="HTH_ARAC"/>
    <property type="match status" value="1"/>
</dbReference>
<evidence type="ECO:0000259" key="5">
    <source>
        <dbReference type="PROSITE" id="PS01124"/>
    </source>
</evidence>
<protein>
    <recommendedName>
        <fullName evidence="5">HTH araC/xylS-type domain-containing protein</fullName>
    </recommendedName>
</protein>
<proteinExistence type="predicted"/>
<dbReference type="AlphaFoldDB" id="A0A8J4WA17"/>
<dbReference type="Pfam" id="PF17853">
    <property type="entry name" value="GGDEF_2"/>
    <property type="match status" value="1"/>
</dbReference>
<dbReference type="InterPro" id="IPR020449">
    <property type="entry name" value="Tscrpt_reg_AraC-type_HTH"/>
</dbReference>
<dbReference type="Proteomes" id="UP000702964">
    <property type="component" value="Unassembled WGS sequence"/>
</dbReference>
<dbReference type="InterPro" id="IPR018060">
    <property type="entry name" value="HTH_AraC"/>
</dbReference>
<dbReference type="Gene3D" id="3.40.190.10">
    <property type="entry name" value="Periplasmic binding protein-like II"/>
    <property type="match status" value="2"/>
</dbReference>
<organism evidence="6 7">
    <name type="scientific">Phytophthora kernoviae 00238/432</name>
    <dbReference type="NCBI Taxonomy" id="1284355"/>
    <lineage>
        <taxon>Eukaryota</taxon>
        <taxon>Sar</taxon>
        <taxon>Stramenopiles</taxon>
        <taxon>Oomycota</taxon>
        <taxon>Peronosporomycetes</taxon>
        <taxon>Peronosporales</taxon>
        <taxon>Peronosporaceae</taxon>
        <taxon>Phytophthora</taxon>
    </lineage>
</organism>
<keyword evidence="4" id="KW-0812">Transmembrane</keyword>
<keyword evidence="4" id="KW-0472">Membrane</keyword>
<keyword evidence="1" id="KW-0805">Transcription regulation</keyword>
<dbReference type="PANTHER" id="PTHR43280:SF28">
    <property type="entry name" value="HTH-TYPE TRANSCRIPTIONAL ACTIVATOR RHAS"/>
    <property type="match status" value="1"/>
</dbReference>
<keyword evidence="3" id="KW-0804">Transcription</keyword>
<dbReference type="GO" id="GO:0003700">
    <property type="term" value="F:DNA-binding transcription factor activity"/>
    <property type="evidence" value="ECO:0007669"/>
    <property type="project" value="InterPro"/>
</dbReference>
<keyword evidence="2" id="KW-0238">DNA-binding</keyword>
<dbReference type="SUPFAM" id="SSF53850">
    <property type="entry name" value="Periplasmic binding protein-like II"/>
    <property type="match status" value="1"/>
</dbReference>
<reference evidence="6" key="2">
    <citation type="submission" date="2020-02" db="EMBL/GenBank/DDBJ databases">
        <authorList>
            <person name="Studholme D.J."/>
        </authorList>
    </citation>
    <scope>NUCLEOTIDE SEQUENCE</scope>
    <source>
        <strain evidence="6">00238/432</strain>
    </source>
</reference>
<feature type="transmembrane region" description="Helical" evidence="4">
    <location>
        <begin position="714"/>
        <end position="735"/>
    </location>
</feature>
<dbReference type="PROSITE" id="PS01124">
    <property type="entry name" value="HTH_ARAC_FAMILY_2"/>
    <property type="match status" value="1"/>
</dbReference>
<sequence>MTFFAPQGKASMEENEFTQFIEDKFDVTLKWDLAPTDALQDRRQLLLASGDYPEVFLHGKFTTSDLQTYGKQGVFLPLQDLIKEYGPNLTKIMEEKPYFKEAITAPDGNIYALPIFNECYHCTYAQKYWINTEWLDNLGLKMPTTTDELYTVLKAFKEQDPNGNGKADEIPLTGAPNKYVWNGNIDAYLMNSFIYNDNDKYLIVKDGKVDFAANKEEWKKGLEYMHKLYAEGLIDPASFTQNDQAIGQLGNKEGDEVVGSITTALVSYLVNTYDKDITRHQHWDIVPPLKGPDGVQTTGATQSVGEFEFAITNKATEAQQIAAIKIVDYMFSEEGALYAEYGPTEGKGWKKADADEKNINGEPAKYSYYNLPERDPNVVVNESWSQIGAHDLSNTFRNLFAEGQNPLEAEGYGTRLAQATNVYEPYAPKEVYPANVFIRPEDTETAAQLTTAVKDYVMTNMAQFIIGSKSIDKEWDAYVFNEQNRREALKANEFLASQVTQYLDNSLRSIDFKVLRDILTNPNLKNYYSVTGSEDVYAGIQAVQVIDELKIEYPLIDSIYLVRYNDDTVFSNGKAVPIEEFPDAPFIKDSRAAATQKWVGARSFKAFPTEEGKQVITLIRGVGNGTGLIVVNVNLPTLQKSIMQMYDPEFTFVNIFNRSGGNLWDGGKQDGARAATPQMASGEVFSEFTSSYSGWKVQTGLNNGKIVKFALKFYNIWFVFAVAVVLIGVVWVVYVTRRNYKPIQQIVTLIETVASQKQPGMNQPKDNEFRFIQTTLEQMIDQTKQYQEEHEENLILQKKYFFQELLEGTRDFTGNELTAEMNRFKLPQLEDRWAVIVVEIDQYSRFMEEYHNQDQSLLKFVLSSILQESARHEGTDVWAEWISDQRLYAIVWLPEMEKGEETEDKLLAGYLDRVGQYLNFTVTIGIGRVAVDVRGLRASLKEAVHALEYKAVLGINRIISCGEVPNSTNDVYEFLKTISLLVQAMRLSDNVWEQHFDRLFEQIRESVLSRQEIMNTVQLLFQHYNREFAELPREYQEQWASVFTPLLPRLEGWETIDDLRTLCWEGFRDLSEQMQTLHCSRKHRSHILEIRKYIEQNYNNPELSLNYLSDLFDINPKYLSKLFKDEIGEKFVDLLISHRIEKAKQLMLETDKAIQEISEEVGYTNYNSFNRAFKNVVGVAPSDYRKAI</sequence>
<dbReference type="EMBL" id="AOFI03000025">
    <property type="protein sequence ID" value="KAF4324083.1"/>
    <property type="molecule type" value="Genomic_DNA"/>
</dbReference>
<evidence type="ECO:0000256" key="3">
    <source>
        <dbReference type="ARBA" id="ARBA00023163"/>
    </source>
</evidence>
<name>A0A8J4WA17_9STRA</name>
<evidence type="ECO:0000256" key="1">
    <source>
        <dbReference type="ARBA" id="ARBA00023015"/>
    </source>
</evidence>
<dbReference type="Gene3D" id="1.10.10.60">
    <property type="entry name" value="Homeodomain-like"/>
    <property type="match status" value="2"/>
</dbReference>
<evidence type="ECO:0000313" key="6">
    <source>
        <dbReference type="EMBL" id="KAF4324083.1"/>
    </source>
</evidence>
<evidence type="ECO:0000313" key="7">
    <source>
        <dbReference type="Proteomes" id="UP000702964"/>
    </source>
</evidence>
<dbReference type="PRINTS" id="PR00032">
    <property type="entry name" value="HTHARAC"/>
</dbReference>
<evidence type="ECO:0000256" key="2">
    <source>
        <dbReference type="ARBA" id="ARBA00023125"/>
    </source>
</evidence>
<dbReference type="InterPro" id="IPR009057">
    <property type="entry name" value="Homeodomain-like_sf"/>
</dbReference>
<dbReference type="GO" id="GO:0043565">
    <property type="term" value="F:sequence-specific DNA binding"/>
    <property type="evidence" value="ECO:0007669"/>
    <property type="project" value="InterPro"/>
</dbReference>
<accession>A0A8J4WA17</accession>
<dbReference type="PANTHER" id="PTHR43280">
    <property type="entry name" value="ARAC-FAMILY TRANSCRIPTIONAL REGULATOR"/>
    <property type="match status" value="1"/>
</dbReference>
<dbReference type="InterPro" id="IPR041522">
    <property type="entry name" value="CdaR_GGDEF"/>
</dbReference>
<gene>
    <name evidence="6" type="ORF">G195_002663</name>
</gene>
<dbReference type="SUPFAM" id="SSF46689">
    <property type="entry name" value="Homeodomain-like"/>
    <property type="match status" value="1"/>
</dbReference>